<protein>
    <submittedName>
        <fullName evidence="1">Uncharacterized protein</fullName>
    </submittedName>
</protein>
<dbReference type="Proteomes" id="UP000027770">
    <property type="component" value="Unassembled WGS sequence"/>
</dbReference>
<proteinExistence type="predicted"/>
<evidence type="ECO:0000313" key="2">
    <source>
        <dbReference type="Proteomes" id="UP000027770"/>
    </source>
</evidence>
<dbReference type="EMBL" id="JENW01000040">
    <property type="protein sequence ID" value="KEI16953.1"/>
    <property type="molecule type" value="Genomic_DNA"/>
</dbReference>
<dbReference type="AlphaFoldDB" id="A0AA40M5Z2"/>
<evidence type="ECO:0000313" key="1">
    <source>
        <dbReference type="EMBL" id="KEI16953.1"/>
    </source>
</evidence>
<comment type="caution">
    <text evidence="1">The sequence shown here is derived from an EMBL/GenBank/DDBJ whole genome shotgun (WGS) entry which is preliminary data.</text>
</comment>
<keyword evidence="2" id="KW-1185">Reference proteome</keyword>
<gene>
    <name evidence="1" type="ORF">Z959_08140</name>
</gene>
<accession>A0AA40M5Z2</accession>
<sequence>MYNNLQAEIARKRIKKPLIAKEIGRSYNTLNLKIAGKYPFTYDEALTIHEKFFPECNFKELFKKDSELN</sequence>
<dbReference type="RefSeq" id="WP_039218325.1">
    <property type="nucleotide sequence ID" value="NZ_JENW01000040.1"/>
</dbReference>
<organism evidence="1 2">
    <name type="scientific">Clostridium novyi B str. ATCC 27606</name>
    <dbReference type="NCBI Taxonomy" id="1443123"/>
    <lineage>
        <taxon>Bacteria</taxon>
        <taxon>Bacillati</taxon>
        <taxon>Bacillota</taxon>
        <taxon>Clostridia</taxon>
        <taxon>Eubacteriales</taxon>
        <taxon>Clostridiaceae</taxon>
        <taxon>Clostridium</taxon>
    </lineage>
</organism>
<reference evidence="1 2" key="1">
    <citation type="submission" date="2014-02" db="EMBL/GenBank/DDBJ databases">
        <title>Plasmidome dynamics in the species complex Clostridium novyi sensu lato converts strains of independent lineages into distinctly different pathogens.</title>
        <authorList>
            <person name="Skarin H."/>
            <person name="Segerman B."/>
        </authorList>
    </citation>
    <scope>NUCLEOTIDE SEQUENCE [LARGE SCALE GENOMIC DNA]</scope>
    <source>
        <strain evidence="1 2">ATCC 27606</strain>
    </source>
</reference>
<name>A0AA40M5Z2_CLONO</name>